<evidence type="ECO:0000259" key="2">
    <source>
        <dbReference type="Pfam" id="PF01048"/>
    </source>
</evidence>
<reference evidence="3" key="1">
    <citation type="submission" date="2018-10" db="EMBL/GenBank/DDBJ databases">
        <title>Population genomic analysis revealed the cold adaptation of white poplar.</title>
        <authorList>
            <person name="Liu Y.-J."/>
        </authorList>
    </citation>
    <scope>NUCLEOTIDE SEQUENCE [LARGE SCALE GENOMIC DNA]</scope>
    <source>
        <strain evidence="3">PAL-ZL1</strain>
    </source>
</reference>
<comment type="caution">
    <text evidence="3">The sequence shown here is derived from an EMBL/GenBank/DDBJ whole genome shotgun (WGS) entry which is preliminary data.</text>
</comment>
<evidence type="ECO:0000256" key="1">
    <source>
        <dbReference type="SAM" id="SignalP"/>
    </source>
</evidence>
<dbReference type="Pfam" id="PF01048">
    <property type="entry name" value="PNP_UDP_1"/>
    <property type="match status" value="1"/>
</dbReference>
<dbReference type="PANTHER" id="PTHR21234:SF42">
    <property type="entry name" value="PHOSPHORYLASE SUPERFAMILY PROTEIN"/>
    <property type="match status" value="1"/>
</dbReference>
<feature type="signal peptide" evidence="1">
    <location>
        <begin position="1"/>
        <end position="21"/>
    </location>
</feature>
<dbReference type="PANTHER" id="PTHR21234">
    <property type="entry name" value="PURINE NUCLEOSIDE PHOSPHORYLASE"/>
    <property type="match status" value="1"/>
</dbReference>
<dbReference type="InterPro" id="IPR000845">
    <property type="entry name" value="Nucleoside_phosphorylase_d"/>
</dbReference>
<feature type="domain" description="Nucleoside phosphorylase" evidence="2">
    <location>
        <begin position="49"/>
        <end position="346"/>
    </location>
</feature>
<feature type="chain" id="PRO_5020183047" evidence="1">
    <location>
        <begin position="22"/>
        <end position="351"/>
    </location>
</feature>
<accession>A0A4U5QR72</accession>
<dbReference type="GO" id="GO:0009116">
    <property type="term" value="P:nucleoside metabolic process"/>
    <property type="evidence" value="ECO:0007669"/>
    <property type="project" value="InterPro"/>
</dbReference>
<dbReference type="AlphaFoldDB" id="A0A4U5QR72"/>
<evidence type="ECO:0000313" key="3">
    <source>
        <dbReference type="EMBL" id="TKS13460.1"/>
    </source>
</evidence>
<protein>
    <submittedName>
        <fullName evidence="3">Nucleosidase-related family protein</fullName>
    </submittedName>
</protein>
<dbReference type="GO" id="GO:0003824">
    <property type="term" value="F:catalytic activity"/>
    <property type="evidence" value="ECO:0007669"/>
    <property type="project" value="InterPro"/>
</dbReference>
<dbReference type="SUPFAM" id="SSF53167">
    <property type="entry name" value="Purine and uridine phosphorylases"/>
    <property type="match status" value="1"/>
</dbReference>
<keyword evidence="1" id="KW-0732">Signal</keyword>
<dbReference type="EMBL" id="RCHU01000137">
    <property type="protein sequence ID" value="TKS13460.1"/>
    <property type="molecule type" value="Genomic_DNA"/>
</dbReference>
<gene>
    <name evidence="3" type="ORF">D5086_0000052130</name>
</gene>
<dbReference type="STRING" id="43335.A0A4U5QR72"/>
<sequence>MRKHLKVIMLGFVILVWGVCSSTSGRAYGAISTATTQEIDKVNEKGPYLGIIVPNSFEMNPLLQSPSFVADLEVPYLDYFGKRFRFGKVENERVIIVMTGLSMLNAGITTQLLLILFKVKGVLHYGIAGNANPQLQIGDVTIPQYWAHTGLWNWQRYGDGPNEELALESNGDYTREIGYLRFANYQNASENGKPIDNFLNNVWYQPEEVFPADGIPEVRQHSFWVPVNKHYFKVAKRIEGMTFQGCVNSTCLPRAPKAVRVKRGASANAFVDNSAYREFLNSKFNITPIDMESAAVALVCHQQQIPFIAIRALSDLAGGGSAVSNEADIFASLAAQNAVDASLRFITLLFP</sequence>
<proteinExistence type="predicted"/>
<organism evidence="3">
    <name type="scientific">Populus alba</name>
    <name type="common">White poplar</name>
    <dbReference type="NCBI Taxonomy" id="43335"/>
    <lineage>
        <taxon>Eukaryota</taxon>
        <taxon>Viridiplantae</taxon>
        <taxon>Streptophyta</taxon>
        <taxon>Embryophyta</taxon>
        <taxon>Tracheophyta</taxon>
        <taxon>Spermatophyta</taxon>
        <taxon>Magnoliopsida</taxon>
        <taxon>eudicotyledons</taxon>
        <taxon>Gunneridae</taxon>
        <taxon>Pentapetalae</taxon>
        <taxon>rosids</taxon>
        <taxon>fabids</taxon>
        <taxon>Malpighiales</taxon>
        <taxon>Salicaceae</taxon>
        <taxon>Saliceae</taxon>
        <taxon>Populus</taxon>
    </lineage>
</organism>
<dbReference type="CDD" id="cd09008">
    <property type="entry name" value="MTAN"/>
    <property type="match status" value="1"/>
</dbReference>
<dbReference type="Gene3D" id="3.40.50.1580">
    <property type="entry name" value="Nucleoside phosphorylase domain"/>
    <property type="match status" value="1"/>
</dbReference>
<dbReference type="InterPro" id="IPR035994">
    <property type="entry name" value="Nucleoside_phosphorylase_sf"/>
</dbReference>
<name>A0A4U5QR72_POPAL</name>